<sequence length="416" mass="49226">MRFEALQQIKVKKVRNLSDYVSYCKFYYHPGKFLQINEYLNSDNKKYLLEDFPFIAAKKLDDRFKRKYKNFQTMRDFPFNWLKNEIFRSYSENSCKYLDFNNDKQFKLAKNFAGILSREELERYVDNLLPYSFVIWGVFTLKGPYFSKDDDEFYLIHNPVLKDKAFKVPMIRGSSWKGTLGNAFKDLLNECQDINRKRSLVNSYLRIFGAGSENIKVIEDYLQGSSSNLEEFKDKVLEFVLFELGMKVDKEFISEVKNEKSWEGLQKILEQKISAKIIKERESLPWEFQTHRGRTIFYPTYFDRISLEVINPHDRRRRAGKKPIFYEVVPACGTQGICQIVYVPFDGMWEDETLLHEIKDDLENLLEALEKVAENGVGAKTKLGWGSFEWKEKFYAVKGKSELNLGNYRGWDLCQE</sequence>
<keyword evidence="1" id="KW-0051">Antiviral defense</keyword>
<organism evidence="3 4">
    <name type="scientific">Thermosyntropha lipolytica DSM 11003</name>
    <dbReference type="NCBI Taxonomy" id="1123382"/>
    <lineage>
        <taxon>Bacteria</taxon>
        <taxon>Bacillati</taxon>
        <taxon>Bacillota</taxon>
        <taxon>Clostridia</taxon>
        <taxon>Eubacteriales</taxon>
        <taxon>Syntrophomonadaceae</taxon>
        <taxon>Thermosyntropha</taxon>
    </lineage>
</organism>
<accession>A0A1M5R7P9</accession>
<gene>
    <name evidence="3" type="ORF">SAMN02745221_01955</name>
</gene>
<dbReference type="EMBL" id="FQWY01000044">
    <property type="protein sequence ID" value="SHH22100.1"/>
    <property type="molecule type" value="Genomic_DNA"/>
</dbReference>
<proteinExistence type="predicted"/>
<dbReference type="InterPro" id="IPR005537">
    <property type="entry name" value="RAMP_III_fam"/>
</dbReference>
<evidence type="ECO:0000259" key="2">
    <source>
        <dbReference type="Pfam" id="PF03787"/>
    </source>
</evidence>
<dbReference type="STRING" id="1123382.SAMN02745221_01955"/>
<dbReference type="GO" id="GO:0051607">
    <property type="term" value="P:defense response to virus"/>
    <property type="evidence" value="ECO:0007669"/>
    <property type="project" value="UniProtKB-KW"/>
</dbReference>
<feature type="domain" description="CRISPR type III-associated protein" evidence="2">
    <location>
        <begin position="152"/>
        <end position="389"/>
    </location>
</feature>
<dbReference type="RefSeq" id="WP_073093292.1">
    <property type="nucleotide sequence ID" value="NZ_FQWY01000044.1"/>
</dbReference>
<name>A0A1M5R7P9_9FIRM</name>
<dbReference type="Pfam" id="PF03787">
    <property type="entry name" value="RAMPs"/>
    <property type="match status" value="1"/>
</dbReference>
<reference evidence="4" key="1">
    <citation type="submission" date="2016-11" db="EMBL/GenBank/DDBJ databases">
        <authorList>
            <person name="Varghese N."/>
            <person name="Submissions S."/>
        </authorList>
    </citation>
    <scope>NUCLEOTIDE SEQUENCE [LARGE SCALE GENOMIC DNA]</scope>
    <source>
        <strain evidence="4">DSM 11003</strain>
    </source>
</reference>
<protein>
    <submittedName>
        <fullName evidence="3">CRISPR-associated protein Cmr2</fullName>
    </submittedName>
</protein>
<dbReference type="AlphaFoldDB" id="A0A1M5R7P9"/>
<evidence type="ECO:0000256" key="1">
    <source>
        <dbReference type="ARBA" id="ARBA00023118"/>
    </source>
</evidence>
<dbReference type="Proteomes" id="UP000242329">
    <property type="component" value="Unassembled WGS sequence"/>
</dbReference>
<evidence type="ECO:0000313" key="4">
    <source>
        <dbReference type="Proteomes" id="UP000242329"/>
    </source>
</evidence>
<evidence type="ECO:0000313" key="3">
    <source>
        <dbReference type="EMBL" id="SHH22100.1"/>
    </source>
</evidence>
<keyword evidence="4" id="KW-1185">Reference proteome</keyword>